<dbReference type="InterPro" id="IPR017972">
    <property type="entry name" value="Cyt_P450_CS"/>
</dbReference>
<gene>
    <name evidence="11" type="ORF">SLS62_009928</name>
</gene>
<keyword evidence="10" id="KW-0812">Transmembrane</keyword>
<evidence type="ECO:0000256" key="3">
    <source>
        <dbReference type="ARBA" id="ARBA00022617"/>
    </source>
</evidence>
<evidence type="ECO:0008006" key="13">
    <source>
        <dbReference type="Google" id="ProtNLM"/>
    </source>
</evidence>
<sequence>MELPSTTVLTAGLSALFALYLIGLSVYRLVFHRISHIPGPRFAALTYYYQSYYDLFPHQGQFLFKCEDLHRKYGPIIRIGPDEVHVNDARFYKEMYGSSTHRRHKSPLWYWMAGLGAVGDQSMFTTLDHHHHRLRKVGLGTYFSKSKVQELEPRIKQKVLLLRQRLLERVDGGPVNLKDAFGAMSLALDRPDLGREWNELLGFGLKTSPFARTFPALVRLVLRLPKWALNWSGLASKTGEFLDLADTLAAKARDEAIRDLALTAASPRGDSKYSSLTGSGEVEDDDADSRTVLHSMMRSNVLPEHEKTEHRLQADGLILIAAGFDTASRVLTVIFYHLLTKEHIRARVLAELRTVMPTPSSPLPSVAQLEQLRYLTCVIHEGTRLGHAVAGRLVRIAPDEDLHYTSSSSSDDNGRVYTIPRGATFSQSSYLIHMDKSIYPNPTEFDPDRYWSADSRTTEAQRLLVAFGKGTRSCVGINLAFAELYLTIAALVGAIDMRIAPGTTERDVSLIQELFIGVMPESPGVCANVLGTL</sequence>
<dbReference type="PANTHER" id="PTHR24305">
    <property type="entry name" value="CYTOCHROME P450"/>
    <property type="match status" value="1"/>
</dbReference>
<keyword evidence="10" id="KW-0472">Membrane</keyword>
<dbReference type="GO" id="GO:0005506">
    <property type="term" value="F:iron ion binding"/>
    <property type="evidence" value="ECO:0007669"/>
    <property type="project" value="InterPro"/>
</dbReference>
<comment type="caution">
    <text evidence="11">The sequence shown here is derived from an EMBL/GenBank/DDBJ whole genome shotgun (WGS) entry which is preliminary data.</text>
</comment>
<dbReference type="PROSITE" id="PS00086">
    <property type="entry name" value="CYTOCHROME_P450"/>
    <property type="match status" value="1"/>
</dbReference>
<comment type="cofactor">
    <cofactor evidence="1 8">
        <name>heme</name>
        <dbReference type="ChEBI" id="CHEBI:30413"/>
    </cofactor>
</comment>
<dbReference type="CDD" id="cd11062">
    <property type="entry name" value="CYP58-like"/>
    <property type="match status" value="1"/>
</dbReference>
<dbReference type="GO" id="GO:0016705">
    <property type="term" value="F:oxidoreductase activity, acting on paired donors, with incorporation or reduction of molecular oxygen"/>
    <property type="evidence" value="ECO:0007669"/>
    <property type="project" value="InterPro"/>
</dbReference>
<evidence type="ECO:0000256" key="9">
    <source>
        <dbReference type="RuleBase" id="RU000461"/>
    </source>
</evidence>
<keyword evidence="5 9" id="KW-0560">Oxidoreductase</keyword>
<reference evidence="11 12" key="1">
    <citation type="submission" date="2024-02" db="EMBL/GenBank/DDBJ databases">
        <title>De novo assembly and annotation of 12 fungi associated with fruit tree decline syndrome in Ontario, Canada.</title>
        <authorList>
            <person name="Sulman M."/>
            <person name="Ellouze W."/>
            <person name="Ilyukhin E."/>
        </authorList>
    </citation>
    <scope>NUCLEOTIDE SEQUENCE [LARGE SCALE GENOMIC DNA]</scope>
    <source>
        <strain evidence="11 12">M11/M66-122</strain>
    </source>
</reference>
<organism evidence="11 12">
    <name type="scientific">Diatrype stigma</name>
    <dbReference type="NCBI Taxonomy" id="117547"/>
    <lineage>
        <taxon>Eukaryota</taxon>
        <taxon>Fungi</taxon>
        <taxon>Dikarya</taxon>
        <taxon>Ascomycota</taxon>
        <taxon>Pezizomycotina</taxon>
        <taxon>Sordariomycetes</taxon>
        <taxon>Xylariomycetidae</taxon>
        <taxon>Xylariales</taxon>
        <taxon>Diatrypaceae</taxon>
        <taxon>Diatrype</taxon>
    </lineage>
</organism>
<evidence type="ECO:0000256" key="8">
    <source>
        <dbReference type="PIRSR" id="PIRSR602401-1"/>
    </source>
</evidence>
<evidence type="ECO:0000256" key="1">
    <source>
        <dbReference type="ARBA" id="ARBA00001971"/>
    </source>
</evidence>
<dbReference type="Gene3D" id="1.10.630.10">
    <property type="entry name" value="Cytochrome P450"/>
    <property type="match status" value="1"/>
</dbReference>
<dbReference type="PRINTS" id="PR00385">
    <property type="entry name" value="P450"/>
</dbReference>
<keyword evidence="7 9" id="KW-0503">Monooxygenase</keyword>
<feature type="binding site" description="axial binding residue" evidence="8">
    <location>
        <position position="474"/>
    </location>
    <ligand>
        <name>heme</name>
        <dbReference type="ChEBI" id="CHEBI:30413"/>
    </ligand>
    <ligandPart>
        <name>Fe</name>
        <dbReference type="ChEBI" id="CHEBI:18248"/>
    </ligandPart>
</feature>
<evidence type="ECO:0000313" key="12">
    <source>
        <dbReference type="Proteomes" id="UP001320420"/>
    </source>
</evidence>
<keyword evidence="6 8" id="KW-0408">Iron</keyword>
<evidence type="ECO:0000256" key="10">
    <source>
        <dbReference type="SAM" id="Phobius"/>
    </source>
</evidence>
<keyword evidence="3 8" id="KW-0349">Heme</keyword>
<evidence type="ECO:0000256" key="4">
    <source>
        <dbReference type="ARBA" id="ARBA00022723"/>
    </source>
</evidence>
<dbReference type="GO" id="GO:0020037">
    <property type="term" value="F:heme binding"/>
    <property type="evidence" value="ECO:0007669"/>
    <property type="project" value="InterPro"/>
</dbReference>
<protein>
    <recommendedName>
        <fullName evidence="13">Cytochrome P450</fullName>
    </recommendedName>
</protein>
<evidence type="ECO:0000256" key="2">
    <source>
        <dbReference type="ARBA" id="ARBA00010617"/>
    </source>
</evidence>
<keyword evidence="10" id="KW-1133">Transmembrane helix</keyword>
<comment type="similarity">
    <text evidence="2 9">Belongs to the cytochrome P450 family.</text>
</comment>
<dbReference type="SUPFAM" id="SSF48264">
    <property type="entry name" value="Cytochrome P450"/>
    <property type="match status" value="1"/>
</dbReference>
<dbReference type="AlphaFoldDB" id="A0AAN9YJF6"/>
<keyword evidence="12" id="KW-1185">Reference proteome</keyword>
<evidence type="ECO:0000256" key="7">
    <source>
        <dbReference type="ARBA" id="ARBA00023033"/>
    </source>
</evidence>
<dbReference type="PANTHER" id="PTHR24305:SF157">
    <property type="entry name" value="N-ACETYLTRYPTOPHAN 6-HYDROXYLASE IVOC-RELATED"/>
    <property type="match status" value="1"/>
</dbReference>
<evidence type="ECO:0000256" key="6">
    <source>
        <dbReference type="ARBA" id="ARBA00023004"/>
    </source>
</evidence>
<keyword evidence="4 8" id="KW-0479">Metal-binding</keyword>
<dbReference type="EMBL" id="JAKJXP020000112">
    <property type="protein sequence ID" value="KAK7745129.1"/>
    <property type="molecule type" value="Genomic_DNA"/>
</dbReference>
<dbReference type="PRINTS" id="PR00463">
    <property type="entry name" value="EP450I"/>
</dbReference>
<dbReference type="Pfam" id="PF00067">
    <property type="entry name" value="p450"/>
    <property type="match status" value="1"/>
</dbReference>
<evidence type="ECO:0000313" key="11">
    <source>
        <dbReference type="EMBL" id="KAK7745129.1"/>
    </source>
</evidence>
<evidence type="ECO:0000256" key="5">
    <source>
        <dbReference type="ARBA" id="ARBA00023002"/>
    </source>
</evidence>
<name>A0AAN9YJF6_9PEZI</name>
<dbReference type="Proteomes" id="UP001320420">
    <property type="component" value="Unassembled WGS sequence"/>
</dbReference>
<dbReference type="InterPro" id="IPR001128">
    <property type="entry name" value="Cyt_P450"/>
</dbReference>
<proteinExistence type="inferred from homology"/>
<accession>A0AAN9YJF6</accession>
<dbReference type="InterPro" id="IPR050121">
    <property type="entry name" value="Cytochrome_P450_monoxygenase"/>
</dbReference>
<feature type="transmembrane region" description="Helical" evidence="10">
    <location>
        <begin position="12"/>
        <end position="31"/>
    </location>
</feature>
<dbReference type="GO" id="GO:0004497">
    <property type="term" value="F:monooxygenase activity"/>
    <property type="evidence" value="ECO:0007669"/>
    <property type="project" value="UniProtKB-KW"/>
</dbReference>
<dbReference type="InterPro" id="IPR036396">
    <property type="entry name" value="Cyt_P450_sf"/>
</dbReference>
<dbReference type="InterPro" id="IPR002401">
    <property type="entry name" value="Cyt_P450_E_grp-I"/>
</dbReference>